<dbReference type="GO" id="GO:0004525">
    <property type="term" value="F:ribonuclease III activity"/>
    <property type="evidence" value="ECO:0007669"/>
    <property type="project" value="UniProtKB-UniRule"/>
</dbReference>
<keyword evidence="4 9" id="KW-0507">mRNA processing</keyword>
<keyword evidence="8 9" id="KW-0694">RNA-binding</keyword>
<proteinExistence type="inferred from homology"/>
<comment type="catalytic activity">
    <reaction evidence="1 9">
        <text>Endonucleolytic cleavage to 5'-phosphomonoester.</text>
        <dbReference type="EC" id="3.1.26.3"/>
    </reaction>
</comment>
<dbReference type="Gene3D" id="3.30.160.20">
    <property type="match status" value="1"/>
</dbReference>
<dbReference type="CDD" id="cd10845">
    <property type="entry name" value="DSRM_RNAse_III_family"/>
    <property type="match status" value="1"/>
</dbReference>
<evidence type="ECO:0000256" key="7">
    <source>
        <dbReference type="ARBA" id="ARBA00022801"/>
    </source>
</evidence>
<feature type="domain" description="DRBM" evidence="10">
    <location>
        <begin position="165"/>
        <end position="233"/>
    </location>
</feature>
<dbReference type="GO" id="GO:0006364">
    <property type="term" value="P:rRNA processing"/>
    <property type="evidence" value="ECO:0007669"/>
    <property type="project" value="UniProtKB-UniRule"/>
</dbReference>
<dbReference type="GO" id="GO:0046872">
    <property type="term" value="F:metal ion binding"/>
    <property type="evidence" value="ECO:0007669"/>
    <property type="project" value="UniProtKB-KW"/>
</dbReference>
<feature type="binding site" evidence="9">
    <location>
        <position position="51"/>
    </location>
    <ligand>
        <name>Mg(2+)</name>
        <dbReference type="ChEBI" id="CHEBI:18420"/>
    </ligand>
</feature>
<sequence>MTSESAGAAPDRSSLSRALGLTIEPDLLDLALTHRSWAYENGGGPTNERLEFLGDSILGQAVTVMLYTTYPDLSEGDLAKRRASLVSAVALAEVAAMIDLGQHVKLGKGEELTGGRDKSSILADTVEALIGAAYLDRGADEATALVLRLIDPLLADPDRFGAAMDPKTSLQELAARLGMGLPSYEISDVGPDHSKVFTATVVLDGTPIATGEGTSKKHAEMGAALEAWTVLQQGRRH</sequence>
<feature type="active site" evidence="9">
    <location>
        <position position="127"/>
    </location>
</feature>
<feature type="active site" evidence="9">
    <location>
        <position position="55"/>
    </location>
</feature>
<name>A0A9E5JNC5_9MICO</name>
<dbReference type="NCBIfam" id="TIGR02191">
    <property type="entry name" value="RNaseIII"/>
    <property type="match status" value="1"/>
</dbReference>
<dbReference type="GO" id="GO:0010468">
    <property type="term" value="P:regulation of gene expression"/>
    <property type="evidence" value="ECO:0007669"/>
    <property type="project" value="TreeGrafter"/>
</dbReference>
<dbReference type="InterPro" id="IPR011907">
    <property type="entry name" value="RNase_III"/>
</dbReference>
<dbReference type="GO" id="GO:0006397">
    <property type="term" value="P:mRNA processing"/>
    <property type="evidence" value="ECO:0007669"/>
    <property type="project" value="UniProtKB-UniRule"/>
</dbReference>
<comment type="function">
    <text evidence="9">Digests double-stranded RNA. Involved in the processing of primary rRNA transcript to yield the immediate precursors to the large and small rRNAs (23S and 16S). Processes some mRNAs, and tRNAs when they are encoded in the rRNA operon. Processes pre-crRNA and tracrRNA of type II CRISPR loci if present in the organism.</text>
</comment>
<dbReference type="Gene3D" id="1.10.1520.10">
    <property type="entry name" value="Ribonuclease III domain"/>
    <property type="match status" value="1"/>
</dbReference>
<evidence type="ECO:0000256" key="5">
    <source>
        <dbReference type="ARBA" id="ARBA00022722"/>
    </source>
</evidence>
<dbReference type="InterPro" id="IPR036389">
    <property type="entry name" value="RNase_III_sf"/>
</dbReference>
<keyword evidence="7 9" id="KW-0378">Hydrolase</keyword>
<feature type="domain" description="RNase III" evidence="11">
    <location>
        <begin position="12"/>
        <end position="138"/>
    </location>
</feature>
<evidence type="ECO:0000259" key="10">
    <source>
        <dbReference type="PROSITE" id="PS50137"/>
    </source>
</evidence>
<keyword evidence="5 9" id="KW-0540">Nuclease</keyword>
<dbReference type="AlphaFoldDB" id="A0A9E5JNC5"/>
<evidence type="ECO:0000256" key="2">
    <source>
        <dbReference type="ARBA" id="ARBA00010183"/>
    </source>
</evidence>
<dbReference type="CDD" id="cd00593">
    <property type="entry name" value="RIBOc"/>
    <property type="match status" value="1"/>
</dbReference>
<keyword evidence="9" id="KW-0819">tRNA processing</keyword>
<dbReference type="EC" id="3.1.26.3" evidence="9"/>
<evidence type="ECO:0000256" key="6">
    <source>
        <dbReference type="ARBA" id="ARBA00022759"/>
    </source>
</evidence>
<dbReference type="InterPro" id="IPR014720">
    <property type="entry name" value="dsRBD_dom"/>
</dbReference>
<keyword evidence="6 9" id="KW-0255">Endonuclease</keyword>
<feature type="binding site" evidence="9">
    <location>
        <position position="124"/>
    </location>
    <ligand>
        <name>Mg(2+)</name>
        <dbReference type="ChEBI" id="CHEBI:18420"/>
    </ligand>
</feature>
<comment type="subcellular location">
    <subcellularLocation>
        <location evidence="9">Cytoplasm</location>
    </subcellularLocation>
</comment>
<reference evidence="12 13" key="2">
    <citation type="submission" date="2020-03" db="EMBL/GenBank/DDBJ databases">
        <title>Chryseoglobus sp. isolated from a deep-sea seamount.</title>
        <authorList>
            <person name="Zhang D.-C."/>
        </authorList>
    </citation>
    <scope>NUCLEOTIDE SEQUENCE [LARGE SCALE GENOMIC DNA]</scope>
    <source>
        <strain evidence="12 13">KN1116</strain>
    </source>
</reference>
<dbReference type="Pfam" id="PF00035">
    <property type="entry name" value="dsrm"/>
    <property type="match status" value="1"/>
</dbReference>
<comment type="subunit">
    <text evidence="9">Homodimer.</text>
</comment>
<dbReference type="GO" id="GO:0003725">
    <property type="term" value="F:double-stranded RNA binding"/>
    <property type="evidence" value="ECO:0007669"/>
    <property type="project" value="TreeGrafter"/>
</dbReference>
<keyword evidence="9" id="KW-0699">rRNA-binding</keyword>
<accession>A0A9E5JNC5</accession>
<keyword evidence="9" id="KW-0963">Cytoplasm</keyword>
<dbReference type="PANTHER" id="PTHR11207">
    <property type="entry name" value="RIBONUCLEASE III"/>
    <property type="match status" value="1"/>
</dbReference>
<evidence type="ECO:0000256" key="3">
    <source>
        <dbReference type="ARBA" id="ARBA00022552"/>
    </source>
</evidence>
<keyword evidence="9" id="KW-0460">Magnesium</keyword>
<dbReference type="InterPro" id="IPR000999">
    <property type="entry name" value="RNase_III_dom"/>
</dbReference>
<dbReference type="PROSITE" id="PS50142">
    <property type="entry name" value="RNASE_3_2"/>
    <property type="match status" value="1"/>
</dbReference>
<dbReference type="EMBL" id="VIKT02000008">
    <property type="protein sequence ID" value="NHF62814.1"/>
    <property type="molecule type" value="Genomic_DNA"/>
</dbReference>
<dbReference type="OrthoDB" id="9805026at2"/>
<gene>
    <name evidence="9" type="primary">rnc</name>
    <name evidence="12" type="ORF">FK219_006135</name>
</gene>
<keyword evidence="9" id="KW-0479">Metal-binding</keyword>
<dbReference type="FunFam" id="1.10.1520.10:FF:000001">
    <property type="entry name" value="Ribonuclease 3"/>
    <property type="match status" value="1"/>
</dbReference>
<dbReference type="SUPFAM" id="SSF69065">
    <property type="entry name" value="RNase III domain-like"/>
    <property type="match status" value="1"/>
</dbReference>
<dbReference type="SUPFAM" id="SSF54768">
    <property type="entry name" value="dsRNA-binding domain-like"/>
    <property type="match status" value="1"/>
</dbReference>
<evidence type="ECO:0000256" key="4">
    <source>
        <dbReference type="ARBA" id="ARBA00022664"/>
    </source>
</evidence>
<keyword evidence="13" id="KW-1185">Reference proteome</keyword>
<dbReference type="Proteomes" id="UP000818266">
    <property type="component" value="Unassembled WGS sequence"/>
</dbReference>
<dbReference type="PANTHER" id="PTHR11207:SF0">
    <property type="entry name" value="RIBONUCLEASE 3"/>
    <property type="match status" value="1"/>
</dbReference>
<reference evidence="12 13" key="1">
    <citation type="submission" date="2019-06" db="EMBL/GenBank/DDBJ databases">
        <authorList>
            <person name="De-Chao Zhang Q."/>
        </authorList>
    </citation>
    <scope>NUCLEOTIDE SEQUENCE [LARGE SCALE GENOMIC DNA]</scope>
    <source>
        <strain evidence="12 13">KN1116</strain>
    </source>
</reference>
<dbReference type="SMART" id="SM00358">
    <property type="entry name" value="DSRM"/>
    <property type="match status" value="1"/>
</dbReference>
<evidence type="ECO:0000259" key="11">
    <source>
        <dbReference type="PROSITE" id="PS50142"/>
    </source>
</evidence>
<evidence type="ECO:0000256" key="9">
    <source>
        <dbReference type="HAMAP-Rule" id="MF_00104"/>
    </source>
</evidence>
<comment type="caution">
    <text evidence="12">The sequence shown here is derived from an EMBL/GenBank/DDBJ whole genome shotgun (WGS) entry which is preliminary data.</text>
</comment>
<dbReference type="GO" id="GO:0005737">
    <property type="term" value="C:cytoplasm"/>
    <property type="evidence" value="ECO:0007669"/>
    <property type="project" value="UniProtKB-SubCell"/>
</dbReference>
<dbReference type="RefSeq" id="WP_152582380.1">
    <property type="nucleotide sequence ID" value="NZ_JAVJPO010000018.1"/>
</dbReference>
<evidence type="ECO:0000256" key="8">
    <source>
        <dbReference type="ARBA" id="ARBA00022884"/>
    </source>
</evidence>
<protein>
    <recommendedName>
        <fullName evidence="9">Ribonuclease 3</fullName>
        <ecNumber evidence="9">3.1.26.3</ecNumber>
    </recommendedName>
    <alternativeName>
        <fullName evidence="9">Ribonuclease III</fullName>
        <shortName evidence="9">RNase III</shortName>
    </alternativeName>
</protein>
<dbReference type="Pfam" id="PF14622">
    <property type="entry name" value="Ribonucleas_3_3"/>
    <property type="match status" value="1"/>
</dbReference>
<organism evidence="12 13">
    <name type="scientific">Microcella pacifica</name>
    <dbReference type="NCBI Taxonomy" id="2591847"/>
    <lineage>
        <taxon>Bacteria</taxon>
        <taxon>Bacillati</taxon>
        <taxon>Actinomycetota</taxon>
        <taxon>Actinomycetes</taxon>
        <taxon>Micrococcales</taxon>
        <taxon>Microbacteriaceae</taxon>
        <taxon>Microcella</taxon>
    </lineage>
</organism>
<evidence type="ECO:0000313" key="12">
    <source>
        <dbReference type="EMBL" id="NHF62814.1"/>
    </source>
</evidence>
<comment type="similarity">
    <text evidence="2">Belongs to the ribonuclease III family.</text>
</comment>
<feature type="binding site" evidence="9">
    <location>
        <position position="127"/>
    </location>
    <ligand>
        <name>Mg(2+)</name>
        <dbReference type="ChEBI" id="CHEBI:18420"/>
    </ligand>
</feature>
<evidence type="ECO:0000313" key="13">
    <source>
        <dbReference type="Proteomes" id="UP000818266"/>
    </source>
</evidence>
<dbReference type="HAMAP" id="MF_00104">
    <property type="entry name" value="RNase_III"/>
    <property type="match status" value="1"/>
</dbReference>
<keyword evidence="3 9" id="KW-0698">rRNA processing</keyword>
<evidence type="ECO:0000256" key="1">
    <source>
        <dbReference type="ARBA" id="ARBA00000109"/>
    </source>
</evidence>
<dbReference type="GO" id="GO:0008033">
    <property type="term" value="P:tRNA processing"/>
    <property type="evidence" value="ECO:0007669"/>
    <property type="project" value="UniProtKB-KW"/>
</dbReference>
<dbReference type="GO" id="GO:0019843">
    <property type="term" value="F:rRNA binding"/>
    <property type="evidence" value="ECO:0007669"/>
    <property type="project" value="UniProtKB-KW"/>
</dbReference>
<dbReference type="PROSITE" id="PS00517">
    <property type="entry name" value="RNASE_3_1"/>
    <property type="match status" value="1"/>
</dbReference>
<comment type="cofactor">
    <cofactor evidence="9">
        <name>Mg(2+)</name>
        <dbReference type="ChEBI" id="CHEBI:18420"/>
    </cofactor>
</comment>
<dbReference type="PROSITE" id="PS50137">
    <property type="entry name" value="DS_RBD"/>
    <property type="match status" value="1"/>
</dbReference>
<dbReference type="SMART" id="SM00535">
    <property type="entry name" value="RIBOc"/>
    <property type="match status" value="1"/>
</dbReference>